<accession>A0ABU9EA34</accession>
<sequence>MKVSPLPVAALLGGALLAAGSGLTAGPAVHPEAPPPGHTGGFGEPSCEICHAEYIVNAPGGELLIQGLPDEWSEGAAYLLTVTLRSEEMEAAGFQLSARHADGRGAGVFEPVDDRVSITDHDGPVGRVSYAAQTREGAAVPDPSVVSWHLRWIAPSGGGEVRLHAAANSGNGDNSPFGDLVYTTATVVPAATASR</sequence>
<feature type="signal peptide" evidence="1">
    <location>
        <begin position="1"/>
        <end position="25"/>
    </location>
</feature>
<feature type="chain" id="PRO_5046434873" evidence="1">
    <location>
        <begin position="26"/>
        <end position="195"/>
    </location>
</feature>
<keyword evidence="1" id="KW-0732">Signal</keyword>
<evidence type="ECO:0000313" key="2">
    <source>
        <dbReference type="EMBL" id="MEK9501583.1"/>
    </source>
</evidence>
<evidence type="ECO:0000256" key="1">
    <source>
        <dbReference type="SAM" id="SignalP"/>
    </source>
</evidence>
<dbReference type="RefSeq" id="WP_405281481.1">
    <property type="nucleotide sequence ID" value="NZ_JBBHLI010000006.1"/>
</dbReference>
<gene>
    <name evidence="2" type="ORF">WI372_11385</name>
</gene>
<name>A0ABU9EA34_9BACT</name>
<proteinExistence type="predicted"/>
<comment type="caution">
    <text evidence="2">The sequence shown here is derived from an EMBL/GenBank/DDBJ whole genome shotgun (WGS) entry which is preliminary data.</text>
</comment>
<evidence type="ECO:0000313" key="3">
    <source>
        <dbReference type="Proteomes" id="UP001484239"/>
    </source>
</evidence>
<dbReference type="Proteomes" id="UP001484239">
    <property type="component" value="Unassembled WGS sequence"/>
</dbReference>
<dbReference type="NCBIfam" id="NF041895">
    <property type="entry name" value="choice_anch_V"/>
    <property type="match status" value="1"/>
</dbReference>
<keyword evidence="3" id="KW-1185">Reference proteome</keyword>
<reference evidence="2 3" key="1">
    <citation type="submission" date="2024-02" db="EMBL/GenBank/DDBJ databases">
        <title>A novel Gemmatimonadota bacterium.</title>
        <authorList>
            <person name="Du Z.-J."/>
            <person name="Ye Y.-Q."/>
        </authorList>
    </citation>
    <scope>NUCLEOTIDE SEQUENCE [LARGE SCALE GENOMIC DNA]</scope>
    <source>
        <strain evidence="2 3">DH-20</strain>
    </source>
</reference>
<organism evidence="2 3">
    <name type="scientific">Gaopeijia maritima</name>
    <dbReference type="NCBI Taxonomy" id="3119007"/>
    <lineage>
        <taxon>Bacteria</taxon>
        <taxon>Pseudomonadati</taxon>
        <taxon>Gemmatimonadota</taxon>
        <taxon>Longimicrobiia</taxon>
        <taxon>Gaopeijiales</taxon>
        <taxon>Gaopeijiaceae</taxon>
        <taxon>Gaopeijia</taxon>
    </lineage>
</organism>
<protein>
    <submittedName>
        <fullName evidence="2">Choice-of-anchor V domain-containing protein</fullName>
    </submittedName>
</protein>
<dbReference type="EMBL" id="JBBHLI010000006">
    <property type="protein sequence ID" value="MEK9501583.1"/>
    <property type="molecule type" value="Genomic_DNA"/>
</dbReference>